<proteinExistence type="inferred from homology"/>
<dbReference type="Proteomes" id="UP001530377">
    <property type="component" value="Unassembled WGS sequence"/>
</dbReference>
<evidence type="ECO:0000256" key="2">
    <source>
        <dbReference type="ARBA" id="ARBA00022898"/>
    </source>
</evidence>
<comment type="similarity">
    <text evidence="8">Belongs to the trans-sulfuration enzymes family.</text>
</comment>
<dbReference type="Gene3D" id="3.40.640.10">
    <property type="entry name" value="Type I PLP-dependent aspartate aminotransferase-like (Major domain)"/>
    <property type="match status" value="1"/>
</dbReference>
<comment type="pathway">
    <text evidence="3">Amino-acid biosynthesis; L-methionine biosynthesis via de novo pathway; L-cystathionine from O-succinyl-L-homoserine: step 1/1.</text>
</comment>
<comment type="catalytic activity">
    <reaction evidence="5">
        <text>O-phospho-L-homoserine + L-cysteine = L,L-cystathionine + phosphate</text>
        <dbReference type="Rhea" id="RHEA:80891"/>
        <dbReference type="ChEBI" id="CHEBI:35235"/>
        <dbReference type="ChEBI" id="CHEBI:43474"/>
        <dbReference type="ChEBI" id="CHEBI:57590"/>
        <dbReference type="ChEBI" id="CHEBI:58161"/>
        <dbReference type="EC" id="2.5.1.160"/>
    </reaction>
</comment>
<dbReference type="EC" id="2.5.1.160" evidence="6"/>
<organism evidence="9 10">
    <name type="scientific">Cyclostephanos tholiformis</name>
    <dbReference type="NCBI Taxonomy" id="382380"/>
    <lineage>
        <taxon>Eukaryota</taxon>
        <taxon>Sar</taxon>
        <taxon>Stramenopiles</taxon>
        <taxon>Ochrophyta</taxon>
        <taxon>Bacillariophyta</taxon>
        <taxon>Coscinodiscophyceae</taxon>
        <taxon>Thalassiosirophycidae</taxon>
        <taxon>Stephanodiscales</taxon>
        <taxon>Stephanodiscaceae</taxon>
        <taxon>Cyclostephanos</taxon>
    </lineage>
</organism>
<dbReference type="GO" id="GO:0009086">
    <property type="term" value="P:methionine biosynthetic process"/>
    <property type="evidence" value="ECO:0007669"/>
    <property type="project" value="UniProtKB-ARBA"/>
</dbReference>
<dbReference type="Pfam" id="PF01053">
    <property type="entry name" value="Cys_Met_Meta_PP"/>
    <property type="match status" value="1"/>
</dbReference>
<dbReference type="PANTHER" id="PTHR11808:SF80">
    <property type="entry name" value="CYSTATHIONINE GAMMA-LYASE"/>
    <property type="match status" value="1"/>
</dbReference>
<reference evidence="9 10" key="1">
    <citation type="submission" date="2024-10" db="EMBL/GenBank/DDBJ databases">
        <title>Updated reference genomes for cyclostephanoid diatoms.</title>
        <authorList>
            <person name="Roberts W.R."/>
            <person name="Alverson A.J."/>
        </authorList>
    </citation>
    <scope>NUCLEOTIDE SEQUENCE [LARGE SCALE GENOMIC DNA]</scope>
    <source>
        <strain evidence="9 10">AJA228-03</strain>
    </source>
</reference>
<name>A0ABD3RE76_9STRA</name>
<dbReference type="FunFam" id="3.90.1150.10:FF:000033">
    <property type="entry name" value="Cystathionine gamma-synthase"/>
    <property type="match status" value="1"/>
</dbReference>
<dbReference type="EMBL" id="JALLPB020000372">
    <property type="protein sequence ID" value="KAL3809811.1"/>
    <property type="molecule type" value="Genomic_DNA"/>
</dbReference>
<evidence type="ECO:0000256" key="5">
    <source>
        <dbReference type="ARBA" id="ARBA00093261"/>
    </source>
</evidence>
<dbReference type="AlphaFoldDB" id="A0ABD3RE76"/>
<evidence type="ECO:0000256" key="1">
    <source>
        <dbReference type="ARBA" id="ARBA00001933"/>
    </source>
</evidence>
<feature type="modified residue" description="N6-(pyridoxal phosphate)lysine" evidence="7">
    <location>
        <position position="268"/>
    </location>
</feature>
<comment type="caution">
    <text evidence="9">The sequence shown here is derived from an EMBL/GenBank/DDBJ whole genome shotgun (WGS) entry which is preliminary data.</text>
</comment>
<dbReference type="GO" id="GO:0003824">
    <property type="term" value="F:catalytic activity"/>
    <property type="evidence" value="ECO:0007669"/>
    <property type="project" value="UniProtKB-ARBA"/>
</dbReference>
<keyword evidence="10" id="KW-1185">Reference proteome</keyword>
<dbReference type="FunFam" id="3.40.640.10:FF:000046">
    <property type="entry name" value="Cystathionine gamma-lyase"/>
    <property type="match status" value="1"/>
</dbReference>
<sequence length="453" mass="49757">MLAQKLARSLNTRSASSPWMRYLNSICSNGSNSGSSIAILALSGEQQHHADTAASTRRSFSAKSSNWIPDCSMDTHIVHGGVVPDDKTGAILTPIYMSTTFVQESVDKYLTKGYSYSRTNNPTVKMLEEKVAKIENGYDSICVSTGMAATASCINAFMNTGDHCVITNCSYGGTNRICREQFVPLGMQFSFVDFTDPKNVEDAIRPNTKLIFSESPTNPTLTLADLSAISEIAKRHGILHVCDSTFATPYVCRPLDHGCDLTIQSMTKYYDGLNIGTGGALVAKTPELYNRIKLIQNMHGNIMSPMTAFLMLQTMKTMGLRIRRQSESAMKIATFLEGHPKVSRVVYPGLASHPQKELADRQHRNGLHGGMLWFDVIGDPIKLMDTIKRPWTLCENLGATESIITACAVMTHANMIREDRLKVGITDGFIRISVGIEDPEDLIRGLDDALGQL</sequence>
<evidence type="ECO:0000256" key="7">
    <source>
        <dbReference type="PIRSR" id="PIRSR001434-2"/>
    </source>
</evidence>
<keyword evidence="2 7" id="KW-0663">Pyridoxal phosphate</keyword>
<gene>
    <name evidence="9" type="ORF">ACHAXA_002381</name>
</gene>
<evidence type="ECO:0000256" key="8">
    <source>
        <dbReference type="RuleBase" id="RU362118"/>
    </source>
</evidence>
<evidence type="ECO:0000313" key="9">
    <source>
        <dbReference type="EMBL" id="KAL3809811.1"/>
    </source>
</evidence>
<dbReference type="InterPro" id="IPR015422">
    <property type="entry name" value="PyrdxlP-dep_Trfase_small"/>
</dbReference>
<dbReference type="InterPro" id="IPR000277">
    <property type="entry name" value="Cys/Met-Metab_PyrdxlP-dep_enz"/>
</dbReference>
<accession>A0ABD3RE76</accession>
<evidence type="ECO:0000313" key="10">
    <source>
        <dbReference type="Proteomes" id="UP001530377"/>
    </source>
</evidence>
<dbReference type="PIRSF" id="PIRSF001434">
    <property type="entry name" value="CGS"/>
    <property type="match status" value="1"/>
</dbReference>
<evidence type="ECO:0000256" key="6">
    <source>
        <dbReference type="ARBA" id="ARBA00093596"/>
    </source>
</evidence>
<evidence type="ECO:0000256" key="4">
    <source>
        <dbReference type="ARBA" id="ARBA00093222"/>
    </source>
</evidence>
<dbReference type="Gene3D" id="3.90.1150.10">
    <property type="entry name" value="Aspartate Aminotransferase, domain 1"/>
    <property type="match status" value="1"/>
</dbReference>
<comment type="catalytic activity">
    <reaction evidence="4">
        <text>O-succinyl-L-homoserine + L-cysteine = L,L-cystathionine + succinate + H(+)</text>
        <dbReference type="Rhea" id="RHEA:20397"/>
        <dbReference type="ChEBI" id="CHEBI:15378"/>
        <dbReference type="ChEBI" id="CHEBI:30031"/>
        <dbReference type="ChEBI" id="CHEBI:35235"/>
        <dbReference type="ChEBI" id="CHEBI:57661"/>
        <dbReference type="ChEBI" id="CHEBI:58161"/>
    </reaction>
</comment>
<dbReference type="InterPro" id="IPR015421">
    <property type="entry name" value="PyrdxlP-dep_Trfase_major"/>
</dbReference>
<evidence type="ECO:0000256" key="3">
    <source>
        <dbReference type="ARBA" id="ARBA00060510"/>
    </source>
</evidence>
<dbReference type="PANTHER" id="PTHR11808">
    <property type="entry name" value="TRANS-SULFURATION ENZYME FAMILY MEMBER"/>
    <property type="match status" value="1"/>
</dbReference>
<protein>
    <recommendedName>
        <fullName evidence="6">plant cystathionine gamma-synthase</fullName>
        <ecNumber evidence="6">2.5.1.160</ecNumber>
    </recommendedName>
</protein>
<dbReference type="SUPFAM" id="SSF53383">
    <property type="entry name" value="PLP-dependent transferases"/>
    <property type="match status" value="1"/>
</dbReference>
<dbReference type="InterPro" id="IPR015424">
    <property type="entry name" value="PyrdxlP-dep_Trfase"/>
</dbReference>
<dbReference type="CDD" id="cd00614">
    <property type="entry name" value="CGS_like"/>
    <property type="match status" value="1"/>
</dbReference>
<comment type="cofactor">
    <cofactor evidence="1 8">
        <name>pyridoxal 5'-phosphate</name>
        <dbReference type="ChEBI" id="CHEBI:597326"/>
    </cofactor>
</comment>